<protein>
    <submittedName>
        <fullName evidence="2">Uncharacterized protein</fullName>
    </submittedName>
</protein>
<dbReference type="Proteomes" id="UP000756346">
    <property type="component" value="Unassembled WGS sequence"/>
</dbReference>
<feature type="region of interest" description="Disordered" evidence="1">
    <location>
        <begin position="65"/>
        <end position="88"/>
    </location>
</feature>
<feature type="region of interest" description="Disordered" evidence="1">
    <location>
        <begin position="483"/>
        <end position="513"/>
    </location>
</feature>
<keyword evidence="3" id="KW-1185">Reference proteome</keyword>
<evidence type="ECO:0000313" key="2">
    <source>
        <dbReference type="EMBL" id="KAH7025288.1"/>
    </source>
</evidence>
<dbReference type="OrthoDB" id="1896086at2759"/>
<feature type="compositionally biased region" description="Low complexity" evidence="1">
    <location>
        <begin position="230"/>
        <end position="295"/>
    </location>
</feature>
<feature type="compositionally biased region" description="Pro residues" evidence="1">
    <location>
        <begin position="324"/>
        <end position="333"/>
    </location>
</feature>
<dbReference type="GeneID" id="70186756"/>
<dbReference type="AlphaFoldDB" id="A0A9P8Y132"/>
<feature type="compositionally biased region" description="Polar residues" evidence="1">
    <location>
        <begin position="484"/>
        <end position="493"/>
    </location>
</feature>
<feature type="compositionally biased region" description="Basic and acidic residues" evidence="1">
    <location>
        <begin position="495"/>
        <end position="506"/>
    </location>
</feature>
<dbReference type="RefSeq" id="XP_046008836.1">
    <property type="nucleotide sequence ID" value="XM_046157210.1"/>
</dbReference>
<evidence type="ECO:0000313" key="3">
    <source>
        <dbReference type="Proteomes" id="UP000756346"/>
    </source>
</evidence>
<proteinExistence type="predicted"/>
<gene>
    <name evidence="2" type="ORF">B0I36DRAFT_353427</name>
</gene>
<feature type="compositionally biased region" description="Polar residues" evidence="1">
    <location>
        <begin position="65"/>
        <end position="75"/>
    </location>
</feature>
<name>A0A9P8Y132_9PEZI</name>
<sequence length="631" mass="68871">MDRDFEHLQLYRKPLVQPTLDEQQHFQLGCLVDYKAESSARHVVKYFLSSPSAYSSFASSSSSEFPGQTTSSASAGPSVTWPPPPVPSTPLATTSFTTGEIITSWPPTFSIVPVRTSVAQPQQTDGGFIVPCNLWFFSLCPEDDGGAIGGWFWNLPQGIFPEGHYLHGQLSLHFMFYCISKLVLHNHKLGCCGQLQCNCISKHDIFSLWSAVSSGTLSVISPQTPKQEIPSPTASQSTPTTSKETSSTTSKETSSTTLETSSTTLETSSTTLSQLTSLPTTSTSPSELSMMTSSEGISLPSETTEITKLPPVTLVTSSITRNEPIPPPSPTHEPVPSSSPIVPETPLGRGPIICHNEADFPGHADINGDEQNEFSRDFSGSSGDELAPGTPPIYAKYQGRYNINYEFEAVWVEGCRASVNSQSFQWPVGGGSLITPYLMMREDYTKCTNNGGVGGSCQFGYEYGSGRGQDLYLEQVREVAEQSMPASNSSQITDGEDHPVQERDSSHLLSSPSQSAGYWTVAQAREAEKKFRSSLKFMRQFVKVAENAPEGLPISIRDTIERGGTQLKTLSEQYFAVQEAIDRRRCFSRGSLEGYTPIRRVLPKKETHTQEYHKKLVCELLGLGSKNGDPA</sequence>
<reference evidence="2" key="1">
    <citation type="journal article" date="2021" name="Nat. Commun.">
        <title>Genetic determinants of endophytism in the Arabidopsis root mycobiome.</title>
        <authorList>
            <person name="Mesny F."/>
            <person name="Miyauchi S."/>
            <person name="Thiergart T."/>
            <person name="Pickel B."/>
            <person name="Atanasova L."/>
            <person name="Karlsson M."/>
            <person name="Huettel B."/>
            <person name="Barry K.W."/>
            <person name="Haridas S."/>
            <person name="Chen C."/>
            <person name="Bauer D."/>
            <person name="Andreopoulos W."/>
            <person name="Pangilinan J."/>
            <person name="LaButti K."/>
            <person name="Riley R."/>
            <person name="Lipzen A."/>
            <person name="Clum A."/>
            <person name="Drula E."/>
            <person name="Henrissat B."/>
            <person name="Kohler A."/>
            <person name="Grigoriev I.V."/>
            <person name="Martin F.M."/>
            <person name="Hacquard S."/>
        </authorList>
    </citation>
    <scope>NUCLEOTIDE SEQUENCE</scope>
    <source>
        <strain evidence="2">MPI-CAGE-CH-0230</strain>
    </source>
</reference>
<comment type="caution">
    <text evidence="2">The sequence shown here is derived from an EMBL/GenBank/DDBJ whole genome shotgun (WGS) entry which is preliminary data.</text>
</comment>
<accession>A0A9P8Y132</accession>
<evidence type="ECO:0000256" key="1">
    <source>
        <dbReference type="SAM" id="MobiDB-lite"/>
    </source>
</evidence>
<feature type="region of interest" description="Disordered" evidence="1">
    <location>
        <begin position="221"/>
        <end position="339"/>
    </location>
</feature>
<dbReference type="EMBL" id="JAGTJQ010000009">
    <property type="protein sequence ID" value="KAH7025288.1"/>
    <property type="molecule type" value="Genomic_DNA"/>
</dbReference>
<organism evidence="2 3">
    <name type="scientific">Microdochium trichocladiopsis</name>
    <dbReference type="NCBI Taxonomy" id="1682393"/>
    <lineage>
        <taxon>Eukaryota</taxon>
        <taxon>Fungi</taxon>
        <taxon>Dikarya</taxon>
        <taxon>Ascomycota</taxon>
        <taxon>Pezizomycotina</taxon>
        <taxon>Sordariomycetes</taxon>
        <taxon>Xylariomycetidae</taxon>
        <taxon>Xylariales</taxon>
        <taxon>Microdochiaceae</taxon>
        <taxon>Microdochium</taxon>
    </lineage>
</organism>